<dbReference type="EMBL" id="FZNS01000003">
    <property type="protein sequence ID" value="SNR50358.1"/>
    <property type="molecule type" value="Genomic_DNA"/>
</dbReference>
<dbReference type="Proteomes" id="UP000198310">
    <property type="component" value="Unassembled WGS sequence"/>
</dbReference>
<evidence type="ECO:0000256" key="1">
    <source>
        <dbReference type="SAM" id="SignalP"/>
    </source>
</evidence>
<dbReference type="RefSeq" id="WP_052695327.1">
    <property type="nucleotide sequence ID" value="NZ_FZNS01000003.1"/>
</dbReference>
<dbReference type="AlphaFoldDB" id="A0A238WVA9"/>
<proteinExistence type="predicted"/>
<keyword evidence="3" id="KW-1185">Reference proteome</keyword>
<feature type="chain" id="PRO_5011313024" description="Outer membrane protein beta-barrel domain-containing protein" evidence="1">
    <location>
        <begin position="21"/>
        <end position="217"/>
    </location>
</feature>
<sequence length="217" mass="23819">MIQRIVVAAALAAAPLLTSAAQELATAPPDTTGQVRTALAQQPAPLPWYRPRHAVVQTGGGIGMVAAGVGYGLWRDRAELDVLVGYVPKKHAGSTLSIATAKLMFSPYLIPIKERWQLRPLTVGVYYSYTHGTINDEEPGQYTKGYYWFSTDTRIGPLLGSRITYARDPSPRGRARNISFYYELGTNDLYILSYAQNRRGLSPVDILTLSLGLKADF</sequence>
<reference evidence="3" key="1">
    <citation type="submission" date="2017-06" db="EMBL/GenBank/DDBJ databases">
        <authorList>
            <person name="Varghese N."/>
            <person name="Submissions S."/>
        </authorList>
    </citation>
    <scope>NUCLEOTIDE SEQUENCE [LARGE SCALE GENOMIC DNA]</scope>
    <source>
        <strain evidence="3">DSM 28041</strain>
    </source>
</reference>
<gene>
    <name evidence="2" type="ORF">SAMN06269173_103132</name>
</gene>
<evidence type="ECO:0000313" key="3">
    <source>
        <dbReference type="Proteomes" id="UP000198310"/>
    </source>
</evidence>
<protein>
    <recommendedName>
        <fullName evidence="4">Outer membrane protein beta-barrel domain-containing protein</fullName>
    </recommendedName>
</protein>
<evidence type="ECO:0008006" key="4">
    <source>
        <dbReference type="Google" id="ProtNLM"/>
    </source>
</evidence>
<accession>A0A238WVA9</accession>
<evidence type="ECO:0000313" key="2">
    <source>
        <dbReference type="EMBL" id="SNR50358.1"/>
    </source>
</evidence>
<feature type="signal peptide" evidence="1">
    <location>
        <begin position="1"/>
        <end position="20"/>
    </location>
</feature>
<keyword evidence="1" id="KW-0732">Signal</keyword>
<organism evidence="2 3">
    <name type="scientific">Hymenobacter mucosus</name>
    <dbReference type="NCBI Taxonomy" id="1411120"/>
    <lineage>
        <taxon>Bacteria</taxon>
        <taxon>Pseudomonadati</taxon>
        <taxon>Bacteroidota</taxon>
        <taxon>Cytophagia</taxon>
        <taxon>Cytophagales</taxon>
        <taxon>Hymenobacteraceae</taxon>
        <taxon>Hymenobacter</taxon>
    </lineage>
</organism>
<name>A0A238WVA9_9BACT</name>